<gene>
    <name evidence="2" type="ORF">EHV23_00300</name>
</gene>
<dbReference type="RefSeq" id="WP_125094203.1">
    <property type="nucleotide sequence ID" value="NZ_RRUE01000001.1"/>
</dbReference>
<evidence type="ECO:0000313" key="3">
    <source>
        <dbReference type="Proteomes" id="UP000270261"/>
    </source>
</evidence>
<evidence type="ECO:0000256" key="1">
    <source>
        <dbReference type="SAM" id="MobiDB-lite"/>
    </source>
</evidence>
<feature type="compositionally biased region" description="Polar residues" evidence="1">
    <location>
        <begin position="202"/>
        <end position="216"/>
    </location>
</feature>
<keyword evidence="3" id="KW-1185">Reference proteome</keyword>
<sequence length="290" mass="31161">MDAATSQDGKDRAYEIILHGGLTREQAEAEAAERGGTLLTIDSQQELKWLQDMVENGKFGIHGDASKGPDDTDLSGYLDASKLGAAAGTVVEPGPGTKGFIVEYSDYKSPLRLYSESGPNDFRYVHEGEILTNRELQRLAWDSTRNNGGNFRMAELEPKADDPSQPSDTVKNGWPTWGFQERSRNDTTGTWEEWHEKVGLRSPSTTSGKSLGTQHIQDAPDTQDAPATPDTLALHDLSNAAGTPAHTGAQAVTGTPVQTDAHTTGTSPLSVWQGISPLVDDPLHPSVAVI</sequence>
<feature type="region of interest" description="Disordered" evidence="1">
    <location>
        <begin position="156"/>
        <end position="230"/>
    </location>
</feature>
<protein>
    <submittedName>
        <fullName evidence="2">Uncharacterized protein</fullName>
    </submittedName>
</protein>
<reference evidence="2 3" key="1">
    <citation type="submission" date="2018-11" db="EMBL/GenBank/DDBJ databases">
        <title>Genome sequencing of Lautropia sp. KCOM 2505 (= ChDC F240).</title>
        <authorList>
            <person name="Kook J.-K."/>
            <person name="Park S.-N."/>
            <person name="Lim Y.K."/>
        </authorList>
    </citation>
    <scope>NUCLEOTIDE SEQUENCE [LARGE SCALE GENOMIC DNA]</scope>
    <source>
        <strain evidence="2 3">KCOM 2505</strain>
    </source>
</reference>
<accession>A0A426FQ27</accession>
<dbReference type="AlphaFoldDB" id="A0A426FQ27"/>
<proteinExistence type="predicted"/>
<dbReference type="EMBL" id="RRUE01000001">
    <property type="protein sequence ID" value="RRN44777.1"/>
    <property type="molecule type" value="Genomic_DNA"/>
</dbReference>
<organism evidence="2 3">
    <name type="scientific">Lautropia dentalis</name>
    <dbReference type="NCBI Taxonomy" id="2490857"/>
    <lineage>
        <taxon>Bacteria</taxon>
        <taxon>Pseudomonadati</taxon>
        <taxon>Pseudomonadota</taxon>
        <taxon>Betaproteobacteria</taxon>
        <taxon>Burkholderiales</taxon>
        <taxon>Burkholderiaceae</taxon>
        <taxon>Lautropia</taxon>
    </lineage>
</organism>
<evidence type="ECO:0000313" key="2">
    <source>
        <dbReference type="EMBL" id="RRN44777.1"/>
    </source>
</evidence>
<dbReference type="Proteomes" id="UP000270261">
    <property type="component" value="Unassembled WGS sequence"/>
</dbReference>
<comment type="caution">
    <text evidence="2">The sequence shown here is derived from an EMBL/GenBank/DDBJ whole genome shotgun (WGS) entry which is preliminary data.</text>
</comment>
<name>A0A426FQ27_9BURK</name>